<name>A0A6H5HZD9_9HYME</name>
<keyword evidence="2 3" id="KW-0040">ANK repeat</keyword>
<keyword evidence="5" id="KW-1185">Reference proteome</keyword>
<protein>
    <submittedName>
        <fullName evidence="4">Uncharacterized protein</fullName>
    </submittedName>
</protein>
<reference evidence="4 5" key="1">
    <citation type="submission" date="2020-02" db="EMBL/GenBank/DDBJ databases">
        <authorList>
            <person name="Ferguson B K."/>
        </authorList>
    </citation>
    <scope>NUCLEOTIDE SEQUENCE [LARGE SCALE GENOMIC DNA]</scope>
</reference>
<dbReference type="InterPro" id="IPR050776">
    <property type="entry name" value="Ank_Repeat/CDKN_Inhibitor"/>
</dbReference>
<dbReference type="EMBL" id="CADCXV010000491">
    <property type="protein sequence ID" value="CAB0030497.1"/>
    <property type="molecule type" value="Genomic_DNA"/>
</dbReference>
<evidence type="ECO:0000256" key="3">
    <source>
        <dbReference type="PROSITE-ProRule" id="PRU00023"/>
    </source>
</evidence>
<organism evidence="4 5">
    <name type="scientific">Trichogramma brassicae</name>
    <dbReference type="NCBI Taxonomy" id="86971"/>
    <lineage>
        <taxon>Eukaryota</taxon>
        <taxon>Metazoa</taxon>
        <taxon>Ecdysozoa</taxon>
        <taxon>Arthropoda</taxon>
        <taxon>Hexapoda</taxon>
        <taxon>Insecta</taxon>
        <taxon>Pterygota</taxon>
        <taxon>Neoptera</taxon>
        <taxon>Endopterygota</taxon>
        <taxon>Hymenoptera</taxon>
        <taxon>Apocrita</taxon>
        <taxon>Proctotrupomorpha</taxon>
        <taxon>Chalcidoidea</taxon>
        <taxon>Trichogrammatidae</taxon>
        <taxon>Trichogramma</taxon>
    </lineage>
</organism>
<dbReference type="AlphaFoldDB" id="A0A6H5HZD9"/>
<dbReference type="OrthoDB" id="5402602at2759"/>
<dbReference type="Proteomes" id="UP000479190">
    <property type="component" value="Unassembled WGS sequence"/>
</dbReference>
<dbReference type="Pfam" id="PF12796">
    <property type="entry name" value="Ank_2"/>
    <property type="match status" value="1"/>
</dbReference>
<dbReference type="SMART" id="SM00248">
    <property type="entry name" value="ANK"/>
    <property type="match status" value="3"/>
</dbReference>
<sequence length="382" mass="44497">MSHFYANNGRFDGKPYVEHWPTLGRSPPASPPASPPPPAFDWATIIRRMRIAELLRRWNLSFRGDETDQATWEFLERLGEFFRRHAGARDFAQQQEILIALPCVFTGPAALEWYTAWRPKLRTWRDFREAFEARFCDHYREIVYDCRQRLGEKMSEFVARLRDIVSRIRHQWWGDERELVQLVFKNVLPEYRYWMKRYRDRIDSLSTLEEYGSLFELLDKEEDTERLLKHMIERLESPPDLKNRGVDPNVVAPETGDSPLHLALANDQEFAAELLLQRDANPNLVDATGSTPLHVICARPGDQWHMAERLFELSDEKYRPLKIDAQDKLCKTPLLVAVVSKNVKVAKLLLKRGADPKLADTNGVAPRDIISLNEDLARMLSD</sequence>
<dbReference type="SUPFAM" id="SSF48403">
    <property type="entry name" value="Ankyrin repeat"/>
    <property type="match status" value="1"/>
</dbReference>
<gene>
    <name evidence="4" type="ORF">TBRA_LOCUS2496</name>
</gene>
<dbReference type="Gene3D" id="1.25.40.20">
    <property type="entry name" value="Ankyrin repeat-containing domain"/>
    <property type="match status" value="1"/>
</dbReference>
<dbReference type="PANTHER" id="PTHR24201">
    <property type="entry name" value="ANK_REP_REGION DOMAIN-CONTAINING PROTEIN"/>
    <property type="match status" value="1"/>
</dbReference>
<evidence type="ECO:0000313" key="4">
    <source>
        <dbReference type="EMBL" id="CAB0030497.1"/>
    </source>
</evidence>
<evidence type="ECO:0000256" key="2">
    <source>
        <dbReference type="ARBA" id="ARBA00023043"/>
    </source>
</evidence>
<dbReference type="PROSITE" id="PS50297">
    <property type="entry name" value="ANK_REP_REGION"/>
    <property type="match status" value="2"/>
</dbReference>
<evidence type="ECO:0000256" key="1">
    <source>
        <dbReference type="ARBA" id="ARBA00022737"/>
    </source>
</evidence>
<feature type="repeat" description="ANK" evidence="3">
    <location>
        <begin position="255"/>
        <end position="287"/>
    </location>
</feature>
<feature type="repeat" description="ANK" evidence="3">
    <location>
        <begin position="329"/>
        <end position="361"/>
    </location>
</feature>
<keyword evidence="1" id="KW-0677">Repeat</keyword>
<accession>A0A6H5HZD9</accession>
<dbReference type="InterPro" id="IPR002110">
    <property type="entry name" value="Ankyrin_rpt"/>
</dbReference>
<evidence type="ECO:0000313" key="5">
    <source>
        <dbReference type="Proteomes" id="UP000479190"/>
    </source>
</evidence>
<dbReference type="PROSITE" id="PS50088">
    <property type="entry name" value="ANK_REPEAT"/>
    <property type="match status" value="2"/>
</dbReference>
<dbReference type="InterPro" id="IPR036770">
    <property type="entry name" value="Ankyrin_rpt-contain_sf"/>
</dbReference>
<proteinExistence type="predicted"/>